<dbReference type="AlphaFoldDB" id="A0A2G2X3D6"/>
<keyword evidence="2" id="KW-0325">Glycoprotein</keyword>
<keyword evidence="1" id="KW-0732">Signal</keyword>
<comment type="caution">
    <text evidence="5">The sequence shown here is derived from an EMBL/GenBank/DDBJ whole genome shotgun (WGS) entry which is preliminary data.</text>
</comment>
<dbReference type="InterPro" id="IPR001480">
    <property type="entry name" value="Bulb-type_lectin_dom"/>
</dbReference>
<reference evidence="6" key="2">
    <citation type="journal article" date="2017" name="J. Anim. Genet.">
        <title>Multiple reference genome sequences of hot pepper reveal the massive evolution of plant disease resistance genes by retroduplication.</title>
        <authorList>
            <person name="Kim S."/>
            <person name="Park J."/>
            <person name="Yeom S.-I."/>
            <person name="Kim Y.-M."/>
            <person name="Seo E."/>
            <person name="Kim K.-T."/>
            <person name="Kim M.-S."/>
            <person name="Lee J.M."/>
            <person name="Cheong K."/>
            <person name="Shin H.-S."/>
            <person name="Kim S.-B."/>
            <person name="Han K."/>
            <person name="Lee J."/>
            <person name="Park M."/>
            <person name="Lee H.-A."/>
            <person name="Lee H.-Y."/>
            <person name="Lee Y."/>
            <person name="Oh S."/>
            <person name="Lee J.H."/>
            <person name="Choi E."/>
            <person name="Choi E."/>
            <person name="Lee S.E."/>
            <person name="Jeon J."/>
            <person name="Kim H."/>
            <person name="Choi G."/>
            <person name="Song H."/>
            <person name="Lee J."/>
            <person name="Lee S.-C."/>
            <person name="Kwon J.-K."/>
            <person name="Lee H.-Y."/>
            <person name="Koo N."/>
            <person name="Hong Y."/>
            <person name="Kim R.W."/>
            <person name="Kang W.-H."/>
            <person name="Huh J.H."/>
            <person name="Kang B.-C."/>
            <person name="Yang T.-J."/>
            <person name="Lee Y.-H."/>
            <person name="Bennetzen J.L."/>
            <person name="Choi D."/>
        </authorList>
    </citation>
    <scope>NUCLEOTIDE SEQUENCE [LARGE SCALE GENOMIC DNA]</scope>
    <source>
        <strain evidence="6">cv. PBC81</strain>
    </source>
</reference>
<evidence type="ECO:0000256" key="2">
    <source>
        <dbReference type="ARBA" id="ARBA00023180"/>
    </source>
</evidence>
<feature type="domain" description="Bulb-type lectin" evidence="4">
    <location>
        <begin position="83"/>
        <end position="212"/>
    </location>
</feature>
<dbReference type="PANTHER" id="PTHR47976">
    <property type="entry name" value="G-TYPE LECTIN S-RECEPTOR-LIKE SERINE/THREONINE-PROTEIN KINASE SD2-5"/>
    <property type="match status" value="1"/>
</dbReference>
<dbReference type="CDD" id="cd00028">
    <property type="entry name" value="B_lectin"/>
    <property type="match status" value="1"/>
</dbReference>
<evidence type="ECO:0000256" key="3">
    <source>
        <dbReference type="SAM" id="MobiDB-lite"/>
    </source>
</evidence>
<dbReference type="EMBL" id="MLFT02000003">
    <property type="protein sequence ID" value="PHT51998.1"/>
    <property type="molecule type" value="Genomic_DNA"/>
</dbReference>
<reference evidence="5 6" key="1">
    <citation type="journal article" date="2017" name="Genome Biol.">
        <title>New reference genome sequences of hot pepper reveal the massive evolution of plant disease-resistance genes by retroduplication.</title>
        <authorList>
            <person name="Kim S."/>
            <person name="Park J."/>
            <person name="Yeom S.I."/>
            <person name="Kim Y.M."/>
            <person name="Seo E."/>
            <person name="Kim K.T."/>
            <person name="Kim M.S."/>
            <person name="Lee J.M."/>
            <person name="Cheong K."/>
            <person name="Shin H.S."/>
            <person name="Kim S.B."/>
            <person name="Han K."/>
            <person name="Lee J."/>
            <person name="Park M."/>
            <person name="Lee H.A."/>
            <person name="Lee H.Y."/>
            <person name="Lee Y."/>
            <person name="Oh S."/>
            <person name="Lee J.H."/>
            <person name="Choi E."/>
            <person name="Choi E."/>
            <person name="Lee S.E."/>
            <person name="Jeon J."/>
            <person name="Kim H."/>
            <person name="Choi G."/>
            <person name="Song H."/>
            <person name="Lee J."/>
            <person name="Lee S.C."/>
            <person name="Kwon J.K."/>
            <person name="Lee H.Y."/>
            <person name="Koo N."/>
            <person name="Hong Y."/>
            <person name="Kim R.W."/>
            <person name="Kang W.H."/>
            <person name="Huh J.H."/>
            <person name="Kang B.C."/>
            <person name="Yang T.J."/>
            <person name="Lee Y.H."/>
            <person name="Bennetzen J.L."/>
            <person name="Choi D."/>
        </authorList>
    </citation>
    <scope>NUCLEOTIDE SEQUENCE [LARGE SCALE GENOMIC DNA]</scope>
    <source>
        <strain evidence="6">cv. PBC81</strain>
    </source>
</reference>
<dbReference type="Gene3D" id="2.90.10.10">
    <property type="entry name" value="Bulb-type lectin domain"/>
    <property type="match status" value="1"/>
</dbReference>
<dbReference type="FunFam" id="2.90.10.10:FF:000013">
    <property type="entry name" value="G-type lectin S-receptor-like serine/threonine-protein kinase LECRK1"/>
    <property type="match status" value="1"/>
</dbReference>
<dbReference type="InterPro" id="IPR036426">
    <property type="entry name" value="Bulb-type_lectin_dom_sf"/>
</dbReference>
<dbReference type="STRING" id="33114.A0A2G2X3D6"/>
<name>A0A2G2X3D6_CAPBA</name>
<evidence type="ECO:0000313" key="6">
    <source>
        <dbReference type="Proteomes" id="UP000224567"/>
    </source>
</evidence>
<dbReference type="PROSITE" id="PS50927">
    <property type="entry name" value="BULB_LECTIN"/>
    <property type="match status" value="1"/>
</dbReference>
<proteinExistence type="predicted"/>
<dbReference type="InterPro" id="IPR051343">
    <property type="entry name" value="G-type_lectin_kinases/EP1-like"/>
</dbReference>
<evidence type="ECO:0000259" key="4">
    <source>
        <dbReference type="PROSITE" id="PS50927"/>
    </source>
</evidence>
<evidence type="ECO:0000256" key="1">
    <source>
        <dbReference type="ARBA" id="ARBA00022729"/>
    </source>
</evidence>
<keyword evidence="6" id="KW-1185">Reference proteome</keyword>
<gene>
    <name evidence="5" type="ORF">CQW23_06460</name>
</gene>
<dbReference type="Pfam" id="PF01453">
    <property type="entry name" value="B_lectin"/>
    <property type="match status" value="1"/>
</dbReference>
<dbReference type="OrthoDB" id="1930390at2759"/>
<dbReference type="Proteomes" id="UP000224567">
    <property type="component" value="Unassembled WGS sequence"/>
</dbReference>
<evidence type="ECO:0000313" key="5">
    <source>
        <dbReference type="EMBL" id="PHT51998.1"/>
    </source>
</evidence>
<sequence length="281" mass="30715">MKIRSDLVASRRRRSGGSSPVGWVGLRGSTTAGGSGGVLVVGLLVRDGETVAERRRRDDGDVAVVGTEIRERDRGEREMLPLSTIAQSYKNISLGSTLTKSDVTNFWPSPPGDFAFGFQRIGNGSSGFLLAIWFNKLKEKTMVWSANRNNIAPEGSKVDLSIDGRLVLTDPNGQEIWVRDMARAGPVYGAMLDTGNFVLANSSSGIVWQSFDEPTDTIFPGQVLDQRSRLVSSFSSMNASTGRFELFLDGELALYTIKYPIDATNDVVILRNTEKKKKTDV</sequence>
<organism evidence="5 6">
    <name type="scientific">Capsicum baccatum</name>
    <name type="common">Peruvian pepper</name>
    <dbReference type="NCBI Taxonomy" id="33114"/>
    <lineage>
        <taxon>Eukaryota</taxon>
        <taxon>Viridiplantae</taxon>
        <taxon>Streptophyta</taxon>
        <taxon>Embryophyta</taxon>
        <taxon>Tracheophyta</taxon>
        <taxon>Spermatophyta</taxon>
        <taxon>Magnoliopsida</taxon>
        <taxon>eudicotyledons</taxon>
        <taxon>Gunneridae</taxon>
        <taxon>Pentapetalae</taxon>
        <taxon>asterids</taxon>
        <taxon>lamiids</taxon>
        <taxon>Solanales</taxon>
        <taxon>Solanaceae</taxon>
        <taxon>Solanoideae</taxon>
        <taxon>Capsiceae</taxon>
        <taxon>Capsicum</taxon>
    </lineage>
</organism>
<feature type="region of interest" description="Disordered" evidence="3">
    <location>
        <begin position="1"/>
        <end position="22"/>
    </location>
</feature>
<dbReference type="SMART" id="SM00108">
    <property type="entry name" value="B_lectin"/>
    <property type="match status" value="1"/>
</dbReference>
<protein>
    <recommendedName>
        <fullName evidence="4">Bulb-type lectin domain-containing protein</fullName>
    </recommendedName>
</protein>
<accession>A0A2G2X3D6</accession>
<dbReference type="SUPFAM" id="SSF51110">
    <property type="entry name" value="alpha-D-mannose-specific plant lectins"/>
    <property type="match status" value="1"/>
</dbReference>
<dbReference type="PANTHER" id="PTHR47976:SF108">
    <property type="entry name" value="G-TYPE LECTIN S-RECEPTOR-LIKE SERINE_THREONINE-PROTEIN KINASE LECRK1"/>
    <property type="match status" value="1"/>
</dbReference>